<dbReference type="EMBL" id="CAXIEN010000248">
    <property type="protein sequence ID" value="CAL1289394.1"/>
    <property type="molecule type" value="Genomic_DNA"/>
</dbReference>
<dbReference type="InterPro" id="IPR036084">
    <property type="entry name" value="Ser_inhib-like_sf"/>
</dbReference>
<dbReference type="Gene3D" id="2.10.25.10">
    <property type="entry name" value="Laminin"/>
    <property type="match status" value="1"/>
</dbReference>
<dbReference type="Proteomes" id="UP001497382">
    <property type="component" value="Unassembled WGS sequence"/>
</dbReference>
<sequence length="189" mass="20948">MWPLAWVVLELLTYSDKKMSSGPCFLQVHNGKVGCVGDNEVTCEVSCDGMYQGRYHCSKDKGWKEKLPYCVKQTNDLSSIATCPSKEVYSECQGHCETNCFDWNKPTECSPNVCVGACICDEGLVRGPSGKCVSVDTCPVSSMNAHRTRTGFFGCPEQEKCDKHCKEISYSTKLDGRCIGPNEMYCICL</sequence>
<feature type="domain" description="TIL" evidence="1">
    <location>
        <begin position="83"/>
        <end position="138"/>
    </location>
</feature>
<dbReference type="SUPFAM" id="SSF57567">
    <property type="entry name" value="Serine protease inhibitors"/>
    <property type="match status" value="1"/>
</dbReference>
<dbReference type="CDD" id="cd19941">
    <property type="entry name" value="TIL"/>
    <property type="match status" value="1"/>
</dbReference>
<reference evidence="2 3" key="1">
    <citation type="submission" date="2024-04" db="EMBL/GenBank/DDBJ databases">
        <authorList>
            <person name="Rising A."/>
            <person name="Reimegard J."/>
            <person name="Sonavane S."/>
            <person name="Akerstrom W."/>
            <person name="Nylinder S."/>
            <person name="Hedman E."/>
            <person name="Kallberg Y."/>
        </authorList>
    </citation>
    <scope>NUCLEOTIDE SEQUENCE [LARGE SCALE GENOMIC DNA]</scope>
</reference>
<proteinExistence type="predicted"/>
<dbReference type="Pfam" id="PF01826">
    <property type="entry name" value="TIL"/>
    <property type="match status" value="1"/>
</dbReference>
<accession>A0AAV2B1I4</accession>
<name>A0AAV2B1I4_9ARAC</name>
<comment type="caution">
    <text evidence="2">The sequence shown here is derived from an EMBL/GenBank/DDBJ whole genome shotgun (WGS) entry which is preliminary data.</text>
</comment>
<evidence type="ECO:0000313" key="3">
    <source>
        <dbReference type="Proteomes" id="UP001497382"/>
    </source>
</evidence>
<evidence type="ECO:0000259" key="1">
    <source>
        <dbReference type="Pfam" id="PF01826"/>
    </source>
</evidence>
<dbReference type="InterPro" id="IPR002919">
    <property type="entry name" value="TIL_dom"/>
</dbReference>
<keyword evidence="3" id="KW-1185">Reference proteome</keyword>
<gene>
    <name evidence="2" type="ORF">LARSCL_LOCUS15909</name>
</gene>
<dbReference type="AlphaFoldDB" id="A0AAV2B1I4"/>
<evidence type="ECO:0000313" key="2">
    <source>
        <dbReference type="EMBL" id="CAL1289394.1"/>
    </source>
</evidence>
<organism evidence="2 3">
    <name type="scientific">Larinioides sclopetarius</name>
    <dbReference type="NCBI Taxonomy" id="280406"/>
    <lineage>
        <taxon>Eukaryota</taxon>
        <taxon>Metazoa</taxon>
        <taxon>Ecdysozoa</taxon>
        <taxon>Arthropoda</taxon>
        <taxon>Chelicerata</taxon>
        <taxon>Arachnida</taxon>
        <taxon>Araneae</taxon>
        <taxon>Araneomorphae</taxon>
        <taxon>Entelegynae</taxon>
        <taxon>Araneoidea</taxon>
        <taxon>Araneidae</taxon>
        <taxon>Larinioides</taxon>
    </lineage>
</organism>
<protein>
    <recommendedName>
        <fullName evidence="1">TIL domain-containing protein</fullName>
    </recommendedName>
</protein>